<gene>
    <name evidence="2" type="ORF">PSYICH_LOCUS11081</name>
</gene>
<evidence type="ECO:0000256" key="1">
    <source>
        <dbReference type="SAM" id="Phobius"/>
    </source>
</evidence>
<accession>A0A9P0CW20</accession>
<dbReference type="Proteomes" id="UP001153636">
    <property type="component" value="Chromosome 5"/>
</dbReference>
<dbReference type="EMBL" id="OV651817">
    <property type="protein sequence ID" value="CAH1110457.1"/>
    <property type="molecule type" value="Genomic_DNA"/>
</dbReference>
<sequence>MLPPLFEMEDYESCIKQGNLYCKVDAVLKVPFNNTSVQREINEYVSNHDTFDRSVIHRAICLPTQSLSSNEPLEKQLSELINIKIGSYNLTTEVDYHVCSSQNIPVTLFDNIYLYSYAAYIVLVLFATFYEAVTKTSSKG</sequence>
<organism evidence="2 3">
    <name type="scientific">Psylliodes chrysocephalus</name>
    <dbReference type="NCBI Taxonomy" id="3402493"/>
    <lineage>
        <taxon>Eukaryota</taxon>
        <taxon>Metazoa</taxon>
        <taxon>Ecdysozoa</taxon>
        <taxon>Arthropoda</taxon>
        <taxon>Hexapoda</taxon>
        <taxon>Insecta</taxon>
        <taxon>Pterygota</taxon>
        <taxon>Neoptera</taxon>
        <taxon>Endopterygota</taxon>
        <taxon>Coleoptera</taxon>
        <taxon>Polyphaga</taxon>
        <taxon>Cucujiformia</taxon>
        <taxon>Chrysomeloidea</taxon>
        <taxon>Chrysomelidae</taxon>
        <taxon>Galerucinae</taxon>
        <taxon>Alticini</taxon>
        <taxon>Psylliodes</taxon>
    </lineage>
</organism>
<dbReference type="OrthoDB" id="10265389at2759"/>
<evidence type="ECO:0000313" key="2">
    <source>
        <dbReference type="EMBL" id="CAH1110457.1"/>
    </source>
</evidence>
<keyword evidence="1" id="KW-0472">Membrane</keyword>
<keyword evidence="3" id="KW-1185">Reference proteome</keyword>
<dbReference type="AlphaFoldDB" id="A0A9P0CW20"/>
<name>A0A9P0CW20_9CUCU</name>
<proteinExistence type="predicted"/>
<reference evidence="2" key="1">
    <citation type="submission" date="2022-01" db="EMBL/GenBank/DDBJ databases">
        <authorList>
            <person name="King R."/>
        </authorList>
    </citation>
    <scope>NUCLEOTIDE SEQUENCE</scope>
</reference>
<protein>
    <submittedName>
        <fullName evidence="2">Uncharacterized protein</fullName>
    </submittedName>
</protein>
<evidence type="ECO:0000313" key="3">
    <source>
        <dbReference type="Proteomes" id="UP001153636"/>
    </source>
</evidence>
<keyword evidence="1" id="KW-0812">Transmembrane</keyword>
<keyword evidence="1" id="KW-1133">Transmembrane helix</keyword>
<feature type="transmembrane region" description="Helical" evidence="1">
    <location>
        <begin position="112"/>
        <end position="133"/>
    </location>
</feature>